<organism evidence="4 5">
    <name type="scientific">Legionella quinlivanii</name>
    <dbReference type="NCBI Taxonomy" id="45073"/>
    <lineage>
        <taxon>Bacteria</taxon>
        <taxon>Pseudomonadati</taxon>
        <taxon>Pseudomonadota</taxon>
        <taxon>Gammaproteobacteria</taxon>
        <taxon>Legionellales</taxon>
        <taxon>Legionellaceae</taxon>
        <taxon>Legionella</taxon>
    </lineage>
</organism>
<evidence type="ECO:0000256" key="2">
    <source>
        <dbReference type="ARBA" id="ARBA00023002"/>
    </source>
</evidence>
<dbReference type="InterPro" id="IPR020904">
    <property type="entry name" value="Sc_DH/Rdtase_CS"/>
</dbReference>
<sequence>MKNKTALITGASSGIGKACARSLARQGARLILVSRRKERLTELAESLNNEFSAESLIITLDITRKLDVESQLSNLPVEWKDIDILINNAGLALGSDAIQTGEIENWERMIDTNVKGLLYVSRFLIPHMIEKESGHIVNIGSIAGQECYPNGNVYCASKHAVRAITKSMRLDLLGTSVRVSEIAPGAVETEFSIVRWNDEQKAREFYRDFDPLLAEDVAEAVLFCLTRPPHVDIAEITILPSVQASANYISRKGKQKKQ</sequence>
<reference evidence="4 5" key="1">
    <citation type="submission" date="2017-02" db="EMBL/GenBank/DDBJ databases">
        <title>Legionella quilivanii strain from human: case report and whole genome sequencing analysis.</title>
        <authorList>
            <person name="Lalancette C."/>
            <person name="Leduc J.-M."/>
            <person name="Levesque S."/>
            <person name="Fournier E."/>
            <person name="Saoud J."/>
            <person name="Faucher S.P."/>
            <person name="Bernard K."/>
            <person name="Martineau C."/>
            <person name="Longtin J."/>
        </authorList>
    </citation>
    <scope>NUCLEOTIDE SEQUENCE [LARGE SCALE GENOMIC DNA]</scope>
    <source>
        <strain evidence="4 5">ID143958</strain>
    </source>
</reference>
<dbReference type="InterPro" id="IPR002347">
    <property type="entry name" value="SDR_fam"/>
</dbReference>
<dbReference type="Pfam" id="PF00106">
    <property type="entry name" value="adh_short"/>
    <property type="match status" value="1"/>
</dbReference>
<dbReference type="GO" id="GO:0016616">
    <property type="term" value="F:oxidoreductase activity, acting on the CH-OH group of donors, NAD or NADP as acceptor"/>
    <property type="evidence" value="ECO:0007669"/>
    <property type="project" value="UniProtKB-ARBA"/>
</dbReference>
<dbReference type="FunFam" id="3.40.50.720:FF:000047">
    <property type="entry name" value="NADP-dependent L-serine/L-allo-threonine dehydrogenase"/>
    <property type="match status" value="1"/>
</dbReference>
<keyword evidence="2" id="KW-0560">Oxidoreductase</keyword>
<dbReference type="PRINTS" id="PR00080">
    <property type="entry name" value="SDRFAMILY"/>
</dbReference>
<comment type="similarity">
    <text evidence="1 3">Belongs to the short-chain dehydrogenases/reductases (SDR) family.</text>
</comment>
<evidence type="ECO:0000256" key="3">
    <source>
        <dbReference type="RuleBase" id="RU000363"/>
    </source>
</evidence>
<accession>A0A364LII0</accession>
<dbReference type="AlphaFoldDB" id="A0A364LII0"/>
<dbReference type="PANTHER" id="PTHR42901:SF1">
    <property type="entry name" value="ALCOHOL DEHYDROGENASE"/>
    <property type="match status" value="1"/>
</dbReference>
<name>A0A364LII0_9GAMM</name>
<dbReference type="PANTHER" id="PTHR42901">
    <property type="entry name" value="ALCOHOL DEHYDROGENASE"/>
    <property type="match status" value="1"/>
</dbReference>
<dbReference type="PRINTS" id="PR00081">
    <property type="entry name" value="GDHRDH"/>
</dbReference>
<evidence type="ECO:0000313" key="5">
    <source>
        <dbReference type="Proteomes" id="UP000249458"/>
    </source>
</evidence>
<protein>
    <submittedName>
        <fullName evidence="4">NAD(P)-dependent oxidoreductase</fullName>
    </submittedName>
</protein>
<dbReference type="Proteomes" id="UP000249458">
    <property type="component" value="Unassembled WGS sequence"/>
</dbReference>
<dbReference type="SUPFAM" id="SSF51735">
    <property type="entry name" value="NAD(P)-binding Rossmann-fold domains"/>
    <property type="match status" value="1"/>
</dbReference>
<proteinExistence type="inferred from homology"/>
<evidence type="ECO:0000313" key="4">
    <source>
        <dbReference type="EMBL" id="RAP36232.1"/>
    </source>
</evidence>
<dbReference type="Gene3D" id="3.40.50.720">
    <property type="entry name" value="NAD(P)-binding Rossmann-like Domain"/>
    <property type="match status" value="1"/>
</dbReference>
<dbReference type="PROSITE" id="PS00061">
    <property type="entry name" value="ADH_SHORT"/>
    <property type="match status" value="1"/>
</dbReference>
<dbReference type="EMBL" id="MVJN01000006">
    <property type="protein sequence ID" value="RAP36232.1"/>
    <property type="molecule type" value="Genomic_DNA"/>
</dbReference>
<comment type="caution">
    <text evidence="4">The sequence shown here is derived from an EMBL/GenBank/DDBJ whole genome shotgun (WGS) entry which is preliminary data.</text>
</comment>
<dbReference type="InterPro" id="IPR036291">
    <property type="entry name" value="NAD(P)-bd_dom_sf"/>
</dbReference>
<evidence type="ECO:0000256" key="1">
    <source>
        <dbReference type="ARBA" id="ARBA00006484"/>
    </source>
</evidence>
<dbReference type="RefSeq" id="WP_112219607.1">
    <property type="nucleotide sequence ID" value="NZ_MVJN01000006.1"/>
</dbReference>
<gene>
    <name evidence="4" type="ORF">B1207_08770</name>
</gene>